<name>A0AAV5RFR8_STABA</name>
<keyword evidence="16" id="KW-1185">Reference proteome</keyword>
<dbReference type="EMBL" id="BTGC01000003">
    <property type="protein sequence ID" value="GMM50424.1"/>
    <property type="molecule type" value="Genomic_DNA"/>
</dbReference>
<dbReference type="Proteomes" id="UP001362899">
    <property type="component" value="Unassembled WGS sequence"/>
</dbReference>
<dbReference type="PROSITE" id="PS00107">
    <property type="entry name" value="PROTEIN_KINASE_ATP"/>
    <property type="match status" value="1"/>
</dbReference>
<comment type="caution">
    <text evidence="15">The sequence shown here is derived from an EMBL/GenBank/DDBJ whole genome shotgun (WGS) entry which is preliminary data.</text>
</comment>
<keyword evidence="5" id="KW-0597">Phosphoprotein</keyword>
<feature type="compositionally biased region" description="Low complexity" evidence="13">
    <location>
        <begin position="781"/>
        <end position="795"/>
    </location>
</feature>
<evidence type="ECO:0000256" key="5">
    <source>
        <dbReference type="ARBA" id="ARBA00022553"/>
    </source>
</evidence>
<evidence type="ECO:0000256" key="2">
    <source>
        <dbReference type="ARBA" id="ARBA00010791"/>
    </source>
</evidence>
<evidence type="ECO:0000259" key="14">
    <source>
        <dbReference type="PROSITE" id="PS50011"/>
    </source>
</evidence>
<dbReference type="FunFam" id="1.10.510.10:FF:000394">
    <property type="entry name" value="Serine/threonine-protein kinase HSL1"/>
    <property type="match status" value="1"/>
</dbReference>
<dbReference type="InterPro" id="IPR011009">
    <property type="entry name" value="Kinase-like_dom_sf"/>
</dbReference>
<dbReference type="Pfam" id="PF00069">
    <property type="entry name" value="Pkinase"/>
    <property type="match status" value="1"/>
</dbReference>
<dbReference type="SMART" id="SM00220">
    <property type="entry name" value="S_TKc"/>
    <property type="match status" value="1"/>
</dbReference>
<evidence type="ECO:0000256" key="4">
    <source>
        <dbReference type="ARBA" id="ARBA00022527"/>
    </source>
</evidence>
<protein>
    <recommendedName>
        <fullName evidence="3">non-specific serine/threonine protein kinase</fullName>
        <ecNumber evidence="3">2.7.11.1</ecNumber>
    </recommendedName>
</protein>
<feature type="compositionally biased region" description="Polar residues" evidence="13">
    <location>
        <begin position="373"/>
        <end position="419"/>
    </location>
</feature>
<comment type="similarity">
    <text evidence="2">Belongs to the protein kinase superfamily. CAMK Ser/Thr protein kinase family. NIM1 subfamily.</text>
</comment>
<keyword evidence="7 12" id="KW-0547">Nucleotide-binding</keyword>
<dbReference type="Gene3D" id="1.10.510.10">
    <property type="entry name" value="Transferase(Phosphotransferase) domain 1"/>
    <property type="match status" value="1"/>
</dbReference>
<dbReference type="AlphaFoldDB" id="A0AAV5RFR8"/>
<evidence type="ECO:0000256" key="3">
    <source>
        <dbReference type="ARBA" id="ARBA00012513"/>
    </source>
</evidence>
<evidence type="ECO:0000256" key="12">
    <source>
        <dbReference type="PROSITE-ProRule" id="PRU10141"/>
    </source>
</evidence>
<feature type="region of interest" description="Disordered" evidence="13">
    <location>
        <begin position="600"/>
        <end position="641"/>
    </location>
</feature>
<feature type="compositionally biased region" description="Polar residues" evidence="13">
    <location>
        <begin position="845"/>
        <end position="863"/>
    </location>
</feature>
<dbReference type="InterPro" id="IPR017441">
    <property type="entry name" value="Protein_kinase_ATP_BS"/>
</dbReference>
<dbReference type="PANTHER" id="PTHR24346">
    <property type="entry name" value="MAP/MICROTUBULE AFFINITY-REGULATING KINASE"/>
    <property type="match status" value="1"/>
</dbReference>
<keyword evidence="4" id="KW-0723">Serine/threonine-protein kinase</keyword>
<dbReference type="InterPro" id="IPR000719">
    <property type="entry name" value="Prot_kinase_dom"/>
</dbReference>
<feature type="compositionally biased region" description="Polar residues" evidence="13">
    <location>
        <begin position="604"/>
        <end position="640"/>
    </location>
</feature>
<evidence type="ECO:0000256" key="11">
    <source>
        <dbReference type="ARBA" id="ARBA00048679"/>
    </source>
</evidence>
<keyword evidence="9 12" id="KW-0067">ATP-binding</keyword>
<evidence type="ECO:0000256" key="1">
    <source>
        <dbReference type="ARBA" id="ARBA00004266"/>
    </source>
</evidence>
<keyword evidence="6" id="KW-0808">Transferase</keyword>
<dbReference type="InterPro" id="IPR043024">
    <property type="entry name" value="KA1_sf_fungal"/>
</dbReference>
<sequence length="1132" mass="125372">MADHRLSQVSTASSNNSRRTKAYIGPWQLGKTLGRGSSGRVRLAKHTETDKLAAVKIVSKSQFKNQQSAHHAHKENESYGIEREVIIMKLIEHPNVMALYDVWENQGELYLVLEYVEGGELFDYLISRGRLNEAEAVHYFRQICYGVDYCHRFNICHRDLKPENLLLDKNRNIKIADFGMAALESSDRLLETSCGSPHYASPEIVTGKTYHGGPSDIWSCGVILFALLTGHLPFDDDNIRKLLLKVQAGRFSMPAALSPEAKDIISKMLVVDPAKRITMREILRHPLLRKYPARNVPRQNMTKGVSIDATQPILKIDKEILRNLQTLWHHDSIETLVKKLRSPDPNVEKTFYMLLLRFRKKHGLQQKERMPRNRSTTSMRTLPSSKSIRSIASVKSHTRSGSIMSAFSNRSVRSGTTVKTPRIATRRSPTKNHKTHSRTNSKSTPAEAILQRAGTSSHNNSDSLDSSHVSDALQSSSGASKLSPNSKASGSKRQKSTNFEPNSANAFAALLDQVFSSSTAENTEKREIRATSNPTQLEPTGKPELDSKRIFSAPNAPLFTSFNFPTPEVSLSKNVDMTGIHSESKLDSFVSLNTKLESLDKSADNSASRSVNKTSPSAKTTHSAVPPHTNNAVGTLNPSGKSDDRDFILPMIFEEDKFADSFDQEFNWKDSSERSSSLNLKLDFDTQDSYRSSRGSYITEATESSPPPVPIHGSTQVVSVSYKPSPAAASVSAPVRKAPVPPKTPNITDPSIQEHRRVPSGPRAPRASNASPINVFVESESNGSTNKNTPNTTNSQLTTKTRPVLSEISAAKSNARTGPPITTPTRNFTDPEKHEQLVIPKNSRQRQPNQTDKSNLLSPPTKENGTETHKEHRDVRTWIRRFTPRLSSKKSNAKDHVTGNSEIANTSTVTARPNGSAVNNIDQANADSNTHNNNNTNIKSKPNVNPSTRNSSISHASVARNSEIDGRNDAEAFRSGITTANTSLDDSNKENLVSQQNGKPKAVVSTQAQTLRPLQNAEPNQNWVMKFFSGISQPASQVFVRSAPLNQTKENLLNLLNSWTRYGLSIRKSDDSNNKFFVSILKNNTLRMKSAVILVLLSARSQGSEIKLTFHKGSRHSFHTFCHEINRNLVSV</sequence>
<organism evidence="15 16">
    <name type="scientific">Starmerella bacillaris</name>
    <name type="common">Yeast</name>
    <name type="synonym">Candida zemplinina</name>
    <dbReference type="NCBI Taxonomy" id="1247836"/>
    <lineage>
        <taxon>Eukaryota</taxon>
        <taxon>Fungi</taxon>
        <taxon>Dikarya</taxon>
        <taxon>Ascomycota</taxon>
        <taxon>Saccharomycotina</taxon>
        <taxon>Dipodascomycetes</taxon>
        <taxon>Dipodascales</taxon>
        <taxon>Trichomonascaceae</taxon>
        <taxon>Starmerella</taxon>
    </lineage>
</organism>
<feature type="compositionally biased region" description="Low complexity" evidence="13">
    <location>
        <begin position="924"/>
        <end position="945"/>
    </location>
</feature>
<evidence type="ECO:0000256" key="7">
    <source>
        <dbReference type="ARBA" id="ARBA00022741"/>
    </source>
</evidence>
<comment type="catalytic activity">
    <reaction evidence="10">
        <text>L-threonyl-[protein] + ATP = O-phospho-L-threonyl-[protein] + ADP + H(+)</text>
        <dbReference type="Rhea" id="RHEA:46608"/>
        <dbReference type="Rhea" id="RHEA-COMP:11060"/>
        <dbReference type="Rhea" id="RHEA-COMP:11605"/>
        <dbReference type="ChEBI" id="CHEBI:15378"/>
        <dbReference type="ChEBI" id="CHEBI:30013"/>
        <dbReference type="ChEBI" id="CHEBI:30616"/>
        <dbReference type="ChEBI" id="CHEBI:61977"/>
        <dbReference type="ChEBI" id="CHEBI:456216"/>
        <dbReference type="EC" id="2.7.11.1"/>
    </reaction>
</comment>
<feature type="compositionally biased region" description="Low complexity" evidence="13">
    <location>
        <begin position="456"/>
        <end position="471"/>
    </location>
</feature>
<dbReference type="GO" id="GO:0004674">
    <property type="term" value="F:protein serine/threonine kinase activity"/>
    <property type="evidence" value="ECO:0007669"/>
    <property type="project" value="UniProtKB-KW"/>
</dbReference>
<evidence type="ECO:0000256" key="9">
    <source>
        <dbReference type="ARBA" id="ARBA00022840"/>
    </source>
</evidence>
<feature type="region of interest" description="Disordered" evidence="13">
    <location>
        <begin position="729"/>
        <end position="1000"/>
    </location>
</feature>
<feature type="compositionally biased region" description="Basic and acidic residues" evidence="13">
    <location>
        <begin position="962"/>
        <end position="972"/>
    </location>
</feature>
<gene>
    <name evidence="15" type="ORF">DASB73_013820</name>
</gene>
<accession>A0AAV5RFR8</accession>
<feature type="compositionally biased region" description="Polar residues" evidence="13">
    <location>
        <begin position="898"/>
        <end position="923"/>
    </location>
</feature>
<dbReference type="GO" id="GO:0005524">
    <property type="term" value="F:ATP binding"/>
    <property type="evidence" value="ECO:0007669"/>
    <property type="project" value="UniProtKB-UniRule"/>
</dbReference>
<dbReference type="GO" id="GO:0005940">
    <property type="term" value="C:septin ring"/>
    <property type="evidence" value="ECO:0007669"/>
    <property type="project" value="UniProtKB-ARBA"/>
</dbReference>
<dbReference type="CDD" id="cd14081">
    <property type="entry name" value="STKc_BRSK1_2"/>
    <property type="match status" value="1"/>
</dbReference>
<evidence type="ECO:0000256" key="6">
    <source>
        <dbReference type="ARBA" id="ARBA00022679"/>
    </source>
</evidence>
<comment type="catalytic activity">
    <reaction evidence="11">
        <text>L-seryl-[protein] + ATP = O-phospho-L-seryl-[protein] + ADP + H(+)</text>
        <dbReference type="Rhea" id="RHEA:17989"/>
        <dbReference type="Rhea" id="RHEA-COMP:9863"/>
        <dbReference type="Rhea" id="RHEA-COMP:11604"/>
        <dbReference type="ChEBI" id="CHEBI:15378"/>
        <dbReference type="ChEBI" id="CHEBI:29999"/>
        <dbReference type="ChEBI" id="CHEBI:30616"/>
        <dbReference type="ChEBI" id="CHEBI:83421"/>
        <dbReference type="ChEBI" id="CHEBI:456216"/>
        <dbReference type="EC" id="2.7.11.1"/>
    </reaction>
</comment>
<evidence type="ECO:0000256" key="8">
    <source>
        <dbReference type="ARBA" id="ARBA00022777"/>
    </source>
</evidence>
<feature type="compositionally biased region" description="Basic and acidic residues" evidence="13">
    <location>
        <begin position="864"/>
        <end position="877"/>
    </location>
</feature>
<dbReference type="PROSITE" id="PS00108">
    <property type="entry name" value="PROTEIN_KINASE_ST"/>
    <property type="match status" value="1"/>
</dbReference>
<comment type="subcellular location">
    <subcellularLocation>
        <location evidence="1">Bud neck</location>
    </subcellularLocation>
</comment>
<feature type="region of interest" description="Disordered" evidence="13">
    <location>
        <begin position="362"/>
        <end position="499"/>
    </location>
</feature>
<dbReference type="PANTHER" id="PTHR24346:SF110">
    <property type="entry name" value="NON-SPECIFIC SERINE_THREONINE PROTEIN KINASE"/>
    <property type="match status" value="1"/>
</dbReference>
<evidence type="ECO:0000256" key="13">
    <source>
        <dbReference type="SAM" id="MobiDB-lite"/>
    </source>
</evidence>
<keyword evidence="8 15" id="KW-0418">Kinase</keyword>
<feature type="domain" description="Protein kinase" evidence="14">
    <location>
        <begin position="27"/>
        <end position="288"/>
    </location>
</feature>
<feature type="compositionally biased region" description="Polar residues" evidence="13">
    <location>
        <begin position="976"/>
        <end position="1000"/>
    </location>
</feature>
<feature type="compositionally biased region" description="Polar residues" evidence="13">
    <location>
        <begin position="472"/>
        <end position="489"/>
    </location>
</feature>
<dbReference type="Pfam" id="PF16797">
    <property type="entry name" value="Fungal_KA1"/>
    <property type="match status" value="1"/>
</dbReference>
<evidence type="ECO:0000313" key="16">
    <source>
        <dbReference type="Proteomes" id="UP001362899"/>
    </source>
</evidence>
<feature type="compositionally biased region" description="Low complexity" evidence="13">
    <location>
        <begin position="729"/>
        <end position="738"/>
    </location>
</feature>
<feature type="compositionally biased region" description="Polar residues" evidence="13">
    <location>
        <begin position="946"/>
        <end position="955"/>
    </location>
</feature>
<feature type="region of interest" description="Disordered" evidence="13">
    <location>
        <begin position="518"/>
        <end position="548"/>
    </location>
</feature>
<dbReference type="SUPFAM" id="SSF56112">
    <property type="entry name" value="Protein kinase-like (PK-like)"/>
    <property type="match status" value="1"/>
</dbReference>
<feature type="binding site" evidence="12">
    <location>
        <position position="56"/>
    </location>
    <ligand>
        <name>ATP</name>
        <dbReference type="ChEBI" id="CHEBI:30616"/>
    </ligand>
</feature>
<reference evidence="15 16" key="1">
    <citation type="journal article" date="2023" name="Elife">
        <title>Identification of key yeast species and microbe-microbe interactions impacting larval growth of Drosophila in the wild.</title>
        <authorList>
            <person name="Mure A."/>
            <person name="Sugiura Y."/>
            <person name="Maeda R."/>
            <person name="Honda K."/>
            <person name="Sakurai N."/>
            <person name="Takahashi Y."/>
            <person name="Watada M."/>
            <person name="Katoh T."/>
            <person name="Gotoh A."/>
            <person name="Gotoh Y."/>
            <person name="Taniguchi I."/>
            <person name="Nakamura K."/>
            <person name="Hayashi T."/>
            <person name="Katayama T."/>
            <person name="Uemura T."/>
            <person name="Hattori Y."/>
        </authorList>
    </citation>
    <scope>NUCLEOTIDE SEQUENCE [LARGE SCALE GENOMIC DNA]</scope>
    <source>
        <strain evidence="15 16">SB-73</strain>
    </source>
</reference>
<dbReference type="Gene3D" id="3.30.310.220">
    <property type="entry name" value="Fungal kinase associated-1 domain"/>
    <property type="match status" value="1"/>
</dbReference>
<evidence type="ECO:0000313" key="15">
    <source>
        <dbReference type="EMBL" id="GMM50424.1"/>
    </source>
</evidence>
<dbReference type="InterPro" id="IPR031850">
    <property type="entry name" value="Fungal_KA1_dom"/>
</dbReference>
<dbReference type="GO" id="GO:0005935">
    <property type="term" value="C:cellular bud neck"/>
    <property type="evidence" value="ECO:0007669"/>
    <property type="project" value="UniProtKB-SubCell"/>
</dbReference>
<dbReference type="PROSITE" id="PS50011">
    <property type="entry name" value="PROTEIN_KINASE_DOM"/>
    <property type="match status" value="1"/>
</dbReference>
<dbReference type="EC" id="2.7.11.1" evidence="3"/>
<feature type="compositionally biased region" description="Basic residues" evidence="13">
    <location>
        <begin position="424"/>
        <end position="439"/>
    </location>
</feature>
<dbReference type="GO" id="GO:0035556">
    <property type="term" value="P:intracellular signal transduction"/>
    <property type="evidence" value="ECO:0007669"/>
    <property type="project" value="TreeGrafter"/>
</dbReference>
<evidence type="ECO:0000256" key="10">
    <source>
        <dbReference type="ARBA" id="ARBA00047899"/>
    </source>
</evidence>
<dbReference type="InterPro" id="IPR008271">
    <property type="entry name" value="Ser/Thr_kinase_AS"/>
</dbReference>
<proteinExistence type="inferred from homology"/>